<organism evidence="1">
    <name type="scientific">Bacteroides faecis</name>
    <dbReference type="NCBI Taxonomy" id="674529"/>
    <lineage>
        <taxon>Bacteria</taxon>
        <taxon>Pseudomonadati</taxon>
        <taxon>Bacteroidota</taxon>
        <taxon>Bacteroidia</taxon>
        <taxon>Bacteroidales</taxon>
        <taxon>Bacteroidaceae</taxon>
        <taxon>Bacteroides</taxon>
    </lineage>
</organism>
<reference evidence="1" key="1">
    <citation type="submission" date="2019-11" db="EMBL/GenBank/DDBJ databases">
        <authorList>
            <person name="Feng L."/>
        </authorList>
    </citation>
    <scope>NUCLEOTIDE SEQUENCE</scope>
    <source>
        <strain evidence="1">BfaecisLFYP10</strain>
    </source>
</reference>
<dbReference type="EMBL" id="CACRSZ010000020">
    <property type="protein sequence ID" value="VYS86637.1"/>
    <property type="molecule type" value="Genomic_DNA"/>
</dbReference>
<gene>
    <name evidence="1" type="ORF">BFLFYP10_00778</name>
</gene>
<name>A0A6N2S022_9BACE</name>
<protein>
    <submittedName>
        <fullName evidence="1">Uncharacterized protein</fullName>
    </submittedName>
</protein>
<sequence length="71" mass="8360">MQYTPKKLHYKPFTLNIIIYLCPQNKISNNPIHVGLYVGFGGINQMHLLIINNLSSKFYQNTYHNCFRFVP</sequence>
<evidence type="ECO:0000313" key="1">
    <source>
        <dbReference type="EMBL" id="VYS86637.1"/>
    </source>
</evidence>
<accession>A0A6N2S022</accession>
<proteinExistence type="predicted"/>
<dbReference type="AlphaFoldDB" id="A0A6N2S022"/>